<keyword evidence="1 2" id="KW-0597">Phosphoprotein</keyword>
<dbReference type="SMART" id="SM00448">
    <property type="entry name" value="REC"/>
    <property type="match status" value="1"/>
</dbReference>
<feature type="domain" description="Response regulatory" evidence="3">
    <location>
        <begin position="5"/>
        <end position="121"/>
    </location>
</feature>
<dbReference type="PANTHER" id="PTHR44591:SF3">
    <property type="entry name" value="RESPONSE REGULATORY DOMAIN-CONTAINING PROTEIN"/>
    <property type="match status" value="1"/>
</dbReference>
<proteinExistence type="predicted"/>
<dbReference type="InterPro" id="IPR011006">
    <property type="entry name" value="CheY-like_superfamily"/>
</dbReference>
<dbReference type="GO" id="GO:0000160">
    <property type="term" value="P:phosphorelay signal transduction system"/>
    <property type="evidence" value="ECO:0007669"/>
    <property type="project" value="InterPro"/>
</dbReference>
<organism evidence="4 5">
    <name type="scientific">Chryseolinea serpens</name>
    <dbReference type="NCBI Taxonomy" id="947013"/>
    <lineage>
        <taxon>Bacteria</taxon>
        <taxon>Pseudomonadati</taxon>
        <taxon>Bacteroidota</taxon>
        <taxon>Cytophagia</taxon>
        <taxon>Cytophagales</taxon>
        <taxon>Fulvivirgaceae</taxon>
        <taxon>Chryseolinea</taxon>
    </lineage>
</organism>
<dbReference type="SUPFAM" id="SSF52172">
    <property type="entry name" value="CheY-like"/>
    <property type="match status" value="1"/>
</dbReference>
<protein>
    <submittedName>
        <fullName evidence="4">Response regulator receiver domain-containing protein</fullName>
    </submittedName>
</protein>
<sequence>MKKLKILLIEDTPDVLEGLLELLEMEGYEMAGATNGKDALEKLQTFTPHLIITDLRMPEMDGFTFLRNVKSNPVHNTIPVLVFSANATPENEDKSLHLGAAGFLKKPCNTDRLLEHIQTLLHHR</sequence>
<name>A0A1M5P461_9BACT</name>
<evidence type="ECO:0000313" key="5">
    <source>
        <dbReference type="Proteomes" id="UP000184212"/>
    </source>
</evidence>
<dbReference type="PANTHER" id="PTHR44591">
    <property type="entry name" value="STRESS RESPONSE REGULATOR PROTEIN 1"/>
    <property type="match status" value="1"/>
</dbReference>
<gene>
    <name evidence="4" type="ORF">SAMN04488109_2668</name>
</gene>
<dbReference type="OrthoDB" id="9789181at2"/>
<dbReference type="Pfam" id="PF00072">
    <property type="entry name" value="Response_reg"/>
    <property type="match status" value="1"/>
</dbReference>
<evidence type="ECO:0000256" key="2">
    <source>
        <dbReference type="PROSITE-ProRule" id="PRU00169"/>
    </source>
</evidence>
<dbReference type="PROSITE" id="PS50110">
    <property type="entry name" value="RESPONSE_REGULATORY"/>
    <property type="match status" value="1"/>
</dbReference>
<reference evidence="4 5" key="1">
    <citation type="submission" date="2016-11" db="EMBL/GenBank/DDBJ databases">
        <authorList>
            <person name="Jaros S."/>
            <person name="Januszkiewicz K."/>
            <person name="Wedrychowicz H."/>
        </authorList>
    </citation>
    <scope>NUCLEOTIDE SEQUENCE [LARGE SCALE GENOMIC DNA]</scope>
    <source>
        <strain evidence="4 5">DSM 24574</strain>
    </source>
</reference>
<dbReference type="RefSeq" id="WP_073134362.1">
    <property type="nucleotide sequence ID" value="NZ_FQWQ01000001.1"/>
</dbReference>
<dbReference type="STRING" id="947013.SAMN04488109_2668"/>
<dbReference type="Proteomes" id="UP000184212">
    <property type="component" value="Unassembled WGS sequence"/>
</dbReference>
<evidence type="ECO:0000313" key="4">
    <source>
        <dbReference type="EMBL" id="SHG96601.1"/>
    </source>
</evidence>
<keyword evidence="5" id="KW-1185">Reference proteome</keyword>
<dbReference type="EMBL" id="FQWQ01000001">
    <property type="protein sequence ID" value="SHG96601.1"/>
    <property type="molecule type" value="Genomic_DNA"/>
</dbReference>
<dbReference type="AlphaFoldDB" id="A0A1M5P461"/>
<accession>A0A1M5P461</accession>
<evidence type="ECO:0000259" key="3">
    <source>
        <dbReference type="PROSITE" id="PS50110"/>
    </source>
</evidence>
<dbReference type="InterPro" id="IPR001789">
    <property type="entry name" value="Sig_transdc_resp-reg_receiver"/>
</dbReference>
<feature type="modified residue" description="4-aspartylphosphate" evidence="2">
    <location>
        <position position="54"/>
    </location>
</feature>
<dbReference type="InterPro" id="IPR050595">
    <property type="entry name" value="Bact_response_regulator"/>
</dbReference>
<dbReference type="Gene3D" id="3.40.50.2300">
    <property type="match status" value="1"/>
</dbReference>
<evidence type="ECO:0000256" key="1">
    <source>
        <dbReference type="ARBA" id="ARBA00022553"/>
    </source>
</evidence>